<dbReference type="PANTHER" id="PTHR31942">
    <property type="entry name" value="MLO-LIKE PROTEIN 1"/>
    <property type="match status" value="1"/>
</dbReference>
<dbReference type="Pfam" id="PF03094">
    <property type="entry name" value="Mlo"/>
    <property type="match status" value="1"/>
</dbReference>
<evidence type="ECO:0000313" key="13">
    <source>
        <dbReference type="Proteomes" id="UP000215914"/>
    </source>
</evidence>
<comment type="similarity">
    <text evidence="2 8">Belongs to the MLO family.</text>
</comment>
<dbReference type="GO" id="GO:0005516">
    <property type="term" value="F:calmodulin binding"/>
    <property type="evidence" value="ECO:0007669"/>
    <property type="project" value="UniProtKB-KW"/>
</dbReference>
<proteinExistence type="inferred from homology"/>
<dbReference type="EMBL" id="MNCJ02000330">
    <property type="protein sequence ID" value="KAF5766404.1"/>
    <property type="molecule type" value="Genomic_DNA"/>
</dbReference>
<keyword evidence="4 8" id="KW-0611">Plant defense</keyword>
<feature type="region of interest" description="Disordered" evidence="9">
    <location>
        <begin position="441"/>
        <end position="517"/>
    </location>
</feature>
<feature type="transmembrane region" description="Helical" evidence="10">
    <location>
        <begin position="296"/>
        <end position="313"/>
    </location>
</feature>
<dbReference type="Gramene" id="mRNA:HanXRQr2_Chr15g0714991">
    <property type="protein sequence ID" value="mRNA:HanXRQr2_Chr15g0714991"/>
    <property type="gene ID" value="HanXRQr2_Chr15g0714991"/>
</dbReference>
<dbReference type="EMBL" id="CM007904">
    <property type="protein sequence ID" value="OTF96300.1"/>
    <property type="molecule type" value="Genomic_DNA"/>
</dbReference>
<accession>A0A251SFT8</accession>
<dbReference type="GO" id="GO:0016020">
    <property type="term" value="C:membrane"/>
    <property type="evidence" value="ECO:0007669"/>
    <property type="project" value="UniProtKB-SubCell"/>
</dbReference>
<feature type="transmembrane region" description="Helical" evidence="10">
    <location>
        <begin position="59"/>
        <end position="85"/>
    </location>
</feature>
<dbReference type="PANTHER" id="PTHR31942:SF53">
    <property type="entry name" value="MLO-LIKE PROTEIN 5-RELATED"/>
    <property type="match status" value="1"/>
</dbReference>
<feature type="transmembrane region" description="Helical" evidence="10">
    <location>
        <begin position="354"/>
        <end position="377"/>
    </location>
</feature>
<evidence type="ECO:0000256" key="5">
    <source>
        <dbReference type="ARBA" id="ARBA00022989"/>
    </source>
</evidence>
<evidence type="ECO:0000256" key="4">
    <source>
        <dbReference type="ARBA" id="ARBA00022821"/>
    </source>
</evidence>
<evidence type="ECO:0000256" key="2">
    <source>
        <dbReference type="ARBA" id="ARBA00006574"/>
    </source>
</evidence>
<feature type="transmembrane region" description="Helical" evidence="10">
    <location>
        <begin position="12"/>
        <end position="33"/>
    </location>
</feature>
<evidence type="ECO:0000256" key="9">
    <source>
        <dbReference type="SAM" id="MobiDB-lite"/>
    </source>
</evidence>
<feature type="transmembrane region" description="Helical" evidence="10">
    <location>
        <begin position="397"/>
        <end position="418"/>
    </location>
</feature>
<feature type="transmembrane region" description="Helical" evidence="10">
    <location>
        <begin position="270"/>
        <end position="290"/>
    </location>
</feature>
<dbReference type="Proteomes" id="UP000215914">
    <property type="component" value="Chromosome 15"/>
</dbReference>
<comment type="domain">
    <text evidence="8">The C-terminus contains a calmodulin-binding domain, which binds calmodulin in a calcium-dependent fashion.</text>
</comment>
<organism evidence="12 13">
    <name type="scientific">Helianthus annuus</name>
    <name type="common">Common sunflower</name>
    <dbReference type="NCBI Taxonomy" id="4232"/>
    <lineage>
        <taxon>Eukaryota</taxon>
        <taxon>Viridiplantae</taxon>
        <taxon>Streptophyta</taxon>
        <taxon>Embryophyta</taxon>
        <taxon>Tracheophyta</taxon>
        <taxon>Spermatophyta</taxon>
        <taxon>Magnoliopsida</taxon>
        <taxon>eudicotyledons</taxon>
        <taxon>Gunneridae</taxon>
        <taxon>Pentapetalae</taxon>
        <taxon>asterids</taxon>
        <taxon>campanulids</taxon>
        <taxon>Asterales</taxon>
        <taxon>Asteraceae</taxon>
        <taxon>Asteroideae</taxon>
        <taxon>Heliantheae alliance</taxon>
        <taxon>Heliantheae</taxon>
        <taxon>Helianthus</taxon>
    </lineage>
</organism>
<gene>
    <name evidence="8" type="primary">MLO</name>
    <name evidence="12" type="ORF">HannXRQ_Chr15g0492551</name>
    <name evidence="11" type="ORF">HanXRQr2_Chr15g0714991</name>
</gene>
<keyword evidence="3 8" id="KW-0812">Transmembrane</keyword>
<keyword evidence="13" id="KW-1185">Reference proteome</keyword>
<sequence>MGAGRGLDETATWSVAMVCAIIVILSIMLEKILHHVGHYLKHRHKVGLLEALEKIKTELMILGFISLLMTFCQNYIAAICVSKVLTKDFLPCKKQPDGKAPLDDEGDEEDTRRKLLWYDQRRLAGDDPPKPCKPGYEALITVTGLHQLHIFIFFLAVFHVIYSALTMIVGRAKIREWKVWEKDILQQQASAHDPSKFRLTKETSFVKGHATKLTGLPIFFYIICFFRQFFTSVGRSDYFTMRHGFISVHLAPGSQFNFQKYIKRSLEDDFKVIVGISPLLWSTAVLYLFANVEGTHAMIWLSLFPVVIILAVGTKLQAIIAQMAIEIQERHAVVQGIPLVQVTDKHFWFLDPSLILYLIQLTLFMNSFEITHFFWIWYEFGLDSCFHEKPFLQYGRVIIGIVVQILCAYSILPLYALISQMGSKMKRSIFDDQTSKALKHWHKNASKRRESKGRSGHLPTKSLKLNSPSGNAQAHGTPPTSDSPTQSAQVTASVDIPQDKDKDKDKEKSTTSTPNLL</sequence>
<evidence type="ECO:0000256" key="10">
    <source>
        <dbReference type="SAM" id="Phobius"/>
    </source>
</evidence>
<dbReference type="InterPro" id="IPR004326">
    <property type="entry name" value="Mlo"/>
</dbReference>
<dbReference type="GO" id="GO:0006952">
    <property type="term" value="P:defense response"/>
    <property type="evidence" value="ECO:0007669"/>
    <property type="project" value="UniProtKB-KW"/>
</dbReference>
<evidence type="ECO:0000256" key="7">
    <source>
        <dbReference type="ARBA" id="ARBA00023265"/>
    </source>
</evidence>
<reference evidence="12" key="2">
    <citation type="submission" date="2017-02" db="EMBL/GenBank/DDBJ databases">
        <title>Sunflower complete genome.</title>
        <authorList>
            <person name="Langlade N."/>
            <person name="Munos S."/>
        </authorList>
    </citation>
    <scope>NUCLEOTIDE SEQUENCE [LARGE SCALE GENOMIC DNA]</scope>
    <source>
        <tissue evidence="12">Leaves</tissue>
    </source>
</reference>
<evidence type="ECO:0000256" key="1">
    <source>
        <dbReference type="ARBA" id="ARBA00004141"/>
    </source>
</evidence>
<dbReference type="InParanoid" id="A0A251SFT8"/>
<evidence type="ECO:0000256" key="6">
    <source>
        <dbReference type="ARBA" id="ARBA00023136"/>
    </source>
</evidence>
<name>A0A251SFT8_HELAN</name>
<keyword evidence="8" id="KW-0112">Calmodulin-binding</keyword>
<reference evidence="11 13" key="1">
    <citation type="journal article" date="2017" name="Nature">
        <title>The sunflower genome provides insights into oil metabolism, flowering and Asterid evolution.</title>
        <authorList>
            <person name="Badouin H."/>
            <person name="Gouzy J."/>
            <person name="Grassa C.J."/>
            <person name="Murat F."/>
            <person name="Staton S.E."/>
            <person name="Cottret L."/>
            <person name="Lelandais-Briere C."/>
            <person name="Owens G.L."/>
            <person name="Carrere S."/>
            <person name="Mayjonade B."/>
            <person name="Legrand L."/>
            <person name="Gill N."/>
            <person name="Kane N.C."/>
            <person name="Bowers J.E."/>
            <person name="Hubner S."/>
            <person name="Bellec A."/>
            <person name="Berard A."/>
            <person name="Berges H."/>
            <person name="Blanchet N."/>
            <person name="Boniface M.C."/>
            <person name="Brunel D."/>
            <person name="Catrice O."/>
            <person name="Chaidir N."/>
            <person name="Claudel C."/>
            <person name="Donnadieu C."/>
            <person name="Faraut T."/>
            <person name="Fievet G."/>
            <person name="Helmstetter N."/>
            <person name="King M."/>
            <person name="Knapp S.J."/>
            <person name="Lai Z."/>
            <person name="Le Paslier M.C."/>
            <person name="Lippi Y."/>
            <person name="Lorenzon L."/>
            <person name="Mandel J.R."/>
            <person name="Marage G."/>
            <person name="Marchand G."/>
            <person name="Marquand E."/>
            <person name="Bret-Mestries E."/>
            <person name="Morien E."/>
            <person name="Nambeesan S."/>
            <person name="Nguyen T."/>
            <person name="Pegot-Espagnet P."/>
            <person name="Pouilly N."/>
            <person name="Raftis F."/>
            <person name="Sallet E."/>
            <person name="Schiex T."/>
            <person name="Thomas J."/>
            <person name="Vandecasteele C."/>
            <person name="Vares D."/>
            <person name="Vear F."/>
            <person name="Vautrin S."/>
            <person name="Crespi M."/>
            <person name="Mangin B."/>
            <person name="Burke J.M."/>
            <person name="Salse J."/>
            <person name="Munos S."/>
            <person name="Vincourt P."/>
            <person name="Rieseberg L.H."/>
            <person name="Langlade N.B."/>
        </authorList>
    </citation>
    <scope>NUCLEOTIDE SEQUENCE [LARGE SCALE GENOMIC DNA]</scope>
    <source>
        <strain evidence="13">cv. SF193</strain>
        <tissue evidence="11">Leaves</tissue>
    </source>
</reference>
<evidence type="ECO:0000256" key="3">
    <source>
        <dbReference type="ARBA" id="ARBA00022692"/>
    </source>
</evidence>
<feature type="transmembrane region" description="Helical" evidence="10">
    <location>
        <begin position="148"/>
        <end position="169"/>
    </location>
</feature>
<comment type="subcellular location">
    <subcellularLocation>
        <location evidence="1 8">Membrane</location>
        <topology evidence="1 8">Multi-pass membrane protein</topology>
    </subcellularLocation>
</comment>
<keyword evidence="7 8" id="KW-0568">Pathogenesis-related protein</keyword>
<comment type="function">
    <text evidence="8">May be involved in modulation of pathogen defense and leaf cell death.</text>
</comment>
<evidence type="ECO:0000313" key="11">
    <source>
        <dbReference type="EMBL" id="KAF5766404.1"/>
    </source>
</evidence>
<feature type="compositionally biased region" description="Basic residues" evidence="9">
    <location>
        <begin position="441"/>
        <end position="455"/>
    </location>
</feature>
<reference evidence="11" key="3">
    <citation type="submission" date="2020-06" db="EMBL/GenBank/DDBJ databases">
        <title>Helianthus annuus Genome sequencing and assembly Release 2.</title>
        <authorList>
            <person name="Gouzy J."/>
            <person name="Langlade N."/>
            <person name="Munos S."/>
        </authorList>
    </citation>
    <scope>NUCLEOTIDE SEQUENCE</scope>
    <source>
        <tissue evidence="11">Leaves</tissue>
    </source>
</reference>
<feature type="compositionally biased region" description="Basic and acidic residues" evidence="9">
    <location>
        <begin position="497"/>
        <end position="509"/>
    </location>
</feature>
<dbReference type="OMA" id="WRQFFRS"/>
<feature type="compositionally biased region" description="Polar residues" evidence="9">
    <location>
        <begin position="463"/>
        <end position="492"/>
    </location>
</feature>
<keyword evidence="6 8" id="KW-0472">Membrane</keyword>
<evidence type="ECO:0000313" key="12">
    <source>
        <dbReference type="EMBL" id="OTF96300.1"/>
    </source>
</evidence>
<protein>
    <recommendedName>
        <fullName evidence="8">MLO-like protein</fullName>
    </recommendedName>
</protein>
<keyword evidence="5 8" id="KW-1133">Transmembrane helix</keyword>
<dbReference type="AlphaFoldDB" id="A0A251SFT8"/>
<dbReference type="STRING" id="4232.A0A251SFT8"/>
<evidence type="ECO:0000256" key="8">
    <source>
        <dbReference type="RuleBase" id="RU280816"/>
    </source>
</evidence>